<comment type="caution">
    <text evidence="1">The sequence shown here is derived from an EMBL/GenBank/DDBJ whole genome shotgun (WGS) entry which is preliminary data.</text>
</comment>
<organism evidence="1 2">
    <name type="scientific">Reticulomyxa filosa</name>
    <dbReference type="NCBI Taxonomy" id="46433"/>
    <lineage>
        <taxon>Eukaryota</taxon>
        <taxon>Sar</taxon>
        <taxon>Rhizaria</taxon>
        <taxon>Retaria</taxon>
        <taxon>Foraminifera</taxon>
        <taxon>Monothalamids</taxon>
        <taxon>Reticulomyxidae</taxon>
        <taxon>Reticulomyxa</taxon>
    </lineage>
</organism>
<evidence type="ECO:0000313" key="1">
    <source>
        <dbReference type="EMBL" id="ETO18920.1"/>
    </source>
</evidence>
<reference evidence="1 2" key="1">
    <citation type="journal article" date="2013" name="Curr. Biol.">
        <title>The Genome of the Foraminiferan Reticulomyxa filosa.</title>
        <authorList>
            <person name="Glockner G."/>
            <person name="Hulsmann N."/>
            <person name="Schleicher M."/>
            <person name="Noegel A.A."/>
            <person name="Eichinger L."/>
            <person name="Gallinger C."/>
            <person name="Pawlowski J."/>
            <person name="Sierra R."/>
            <person name="Euteneuer U."/>
            <person name="Pillet L."/>
            <person name="Moustafa A."/>
            <person name="Platzer M."/>
            <person name="Groth M."/>
            <person name="Szafranski K."/>
            <person name="Schliwa M."/>
        </authorList>
    </citation>
    <scope>NUCLEOTIDE SEQUENCE [LARGE SCALE GENOMIC DNA]</scope>
</reference>
<proteinExistence type="predicted"/>
<dbReference type="EMBL" id="ASPP01014251">
    <property type="protein sequence ID" value="ETO18920.1"/>
    <property type="molecule type" value="Genomic_DNA"/>
</dbReference>
<keyword evidence="2" id="KW-1185">Reference proteome</keyword>
<gene>
    <name evidence="1" type="ORF">RFI_18324</name>
</gene>
<evidence type="ECO:0000313" key="2">
    <source>
        <dbReference type="Proteomes" id="UP000023152"/>
    </source>
</evidence>
<dbReference type="AlphaFoldDB" id="X6MY31"/>
<dbReference type="OrthoDB" id="241990at2759"/>
<accession>X6MY31</accession>
<dbReference type="Proteomes" id="UP000023152">
    <property type="component" value="Unassembled WGS sequence"/>
</dbReference>
<sequence length="207" mass="24521">MSSVDCYKNFICLLYLLKHNYTQFKCRVFIEVSKDNDVREEVTVWVKKAKTVEAFVNFVKSEWKSGLVFFFFFGICSDTAVTKEFAVQLFVADEDGDLDEDFPALQHDQVLSNTGLNMFYLKVVVSGDQDRNNILGRFTVLQQEQEEYVKTHSKIELEKEKPEDTNAEDRTYWKLFLLLILSFLIYNQKYFRVFFQKHLTKISFKKE</sequence>
<protein>
    <submittedName>
        <fullName evidence="1">Uncharacterized protein</fullName>
    </submittedName>
</protein>
<name>X6MY31_RETFI</name>